<protein>
    <submittedName>
        <fullName evidence="3">PEP-CTERM sorting domain-containing protein</fullName>
    </submittedName>
</protein>
<comment type="caution">
    <text evidence="3">The sequence shown here is derived from an EMBL/GenBank/DDBJ whole genome shotgun (WGS) entry which is preliminary data.</text>
</comment>
<evidence type="ECO:0000259" key="2">
    <source>
        <dbReference type="Pfam" id="PF07589"/>
    </source>
</evidence>
<dbReference type="Pfam" id="PF07589">
    <property type="entry name" value="PEP-CTERM"/>
    <property type="match status" value="1"/>
</dbReference>
<proteinExistence type="predicted"/>
<gene>
    <name evidence="3" type="ORF">GTP77_09165</name>
</gene>
<dbReference type="AlphaFoldDB" id="A0A7X4KMW4"/>
<feature type="signal peptide" evidence="1">
    <location>
        <begin position="1"/>
        <end position="24"/>
    </location>
</feature>
<accession>A0A7X4KMW4</accession>
<evidence type="ECO:0000313" key="3">
    <source>
        <dbReference type="EMBL" id="MYN07511.1"/>
    </source>
</evidence>
<evidence type="ECO:0000313" key="4">
    <source>
        <dbReference type="Proteomes" id="UP000450676"/>
    </source>
</evidence>
<organism evidence="3 4">
    <name type="scientific">Pseudoduganella aquatica</name>
    <dbReference type="NCBI Taxonomy" id="2660641"/>
    <lineage>
        <taxon>Bacteria</taxon>
        <taxon>Pseudomonadati</taxon>
        <taxon>Pseudomonadota</taxon>
        <taxon>Betaproteobacteria</taxon>
        <taxon>Burkholderiales</taxon>
        <taxon>Oxalobacteraceae</taxon>
        <taxon>Telluria group</taxon>
        <taxon>Pseudoduganella</taxon>
    </lineage>
</organism>
<dbReference type="InterPro" id="IPR013424">
    <property type="entry name" value="Ice-binding_C"/>
</dbReference>
<dbReference type="RefSeq" id="WP_161071862.1">
    <property type="nucleotide sequence ID" value="NZ_CP086370.1"/>
</dbReference>
<feature type="chain" id="PRO_5031202004" evidence="1">
    <location>
        <begin position="25"/>
        <end position="104"/>
    </location>
</feature>
<dbReference type="NCBIfam" id="TIGR02595">
    <property type="entry name" value="PEP_CTERM"/>
    <property type="match status" value="1"/>
</dbReference>
<evidence type="ECO:0000256" key="1">
    <source>
        <dbReference type="SAM" id="SignalP"/>
    </source>
</evidence>
<keyword evidence="1" id="KW-0732">Signal</keyword>
<dbReference type="Proteomes" id="UP000450676">
    <property type="component" value="Unassembled WGS sequence"/>
</dbReference>
<name>A0A7X4KMW4_9BURK</name>
<sequence>MHTVLKKSLLAMLLAGAAAGTAHAADLVHQASNKALLPPVPGEASYLNEADLLSVTVPATAQAQQPAVSPIPEPPVYIMLLIGVGLVSLVARRSSPPPKFSTET</sequence>
<keyword evidence="4" id="KW-1185">Reference proteome</keyword>
<reference evidence="3 4" key="1">
    <citation type="submission" date="2019-12" db="EMBL/GenBank/DDBJ databases">
        <title>Novel species isolated from a subtropical stream in China.</title>
        <authorList>
            <person name="Lu H."/>
        </authorList>
    </citation>
    <scope>NUCLEOTIDE SEQUENCE [LARGE SCALE GENOMIC DNA]</scope>
    <source>
        <strain evidence="3 4">FT127W</strain>
    </source>
</reference>
<dbReference type="EMBL" id="WWCU01000007">
    <property type="protein sequence ID" value="MYN07511.1"/>
    <property type="molecule type" value="Genomic_DNA"/>
</dbReference>
<feature type="domain" description="Ice-binding protein C-terminal" evidence="2">
    <location>
        <begin position="70"/>
        <end position="93"/>
    </location>
</feature>